<feature type="compositionally biased region" description="Polar residues" evidence="2">
    <location>
        <begin position="1209"/>
        <end position="1218"/>
    </location>
</feature>
<feature type="region of interest" description="Disordered" evidence="2">
    <location>
        <begin position="1195"/>
        <end position="1236"/>
    </location>
</feature>
<feature type="compositionally biased region" description="Basic and acidic residues" evidence="2">
    <location>
        <begin position="1795"/>
        <end position="1827"/>
    </location>
</feature>
<feature type="region of interest" description="Disordered" evidence="2">
    <location>
        <begin position="1715"/>
        <end position="1736"/>
    </location>
</feature>
<sequence length="1873" mass="219863">MDNTSKENLNEVFWEDPIEWSSDSSKSTEKNEFSNLRTYEPTNNEREEEKKEKKDNCCKEEFVSTKEGNEGEQSKVEKKDNCCKKESVSTKEGNEGEEENERSEEEKNDSFEEEFVSNIEENSKEKDIETDNFEDGFVNSELENLPSEETKNIFIKNQEKEFESENIKMENKNLKNEFSTDIEDNEESKFIEKYSTTDGLETTKEENIYKDENINEDESIYKEESIKEDEELSIKYSTTDGLKTTKEENINEDECINEDENINEDESINEDENINEDECINEDEELSTKYSTTDVFEIKEEDNNKEENLNLFDYKMKDEINKDLCNEIDDNLENLKKDKIEEKDVNFMDKEIEKQVICNKDMNIAKSIENNNIRDLFTFDSNDWNPEDLLQQENSSDNNLTKEKTESEDKNILEDKLEEEFERIVENEENILESEDRNISEDKLEDSSDVLNKEISKNILESKIQDFKKKEENSSEVFNKEKNEENILETEIEEFKRKEDFDFKEYKKTEENTDLENNLIKNVSENIKEEELSNIYEKDNINIKFNTERVLSIENEQISNISQLDDGIESKNTCEVFTDEINESEFLESKKSSDIFLEYSDEKQYFENETEETNKNFIDKSYFQVNENIKEENVLEKQEFKNEIFVKVETLNESFDSDKKTEDPNLFGIKEKEITDYFTDSEDCNELIFFKEKNLKETTEYLTTEDAMNNEIIIEENKEIENLRIDEDAINNEIIFEENKEITECFTVDEKLNKEGNDELIFEKNEQKTEYFTTDDYTNKEGNNELIFEENKETTDSIEKEDLNNKIIVEEAKQITDYVTHENIFLDSFITPKEELKDFEISKSPQKNPEKIFDLPDDLWGDEENTDLKFIVKKVENISLETEKDEKKCTTQNITAYPHKDKDICITDTSNVFQEYEEQPTSQNITAYSNEFKDICITDTSNVFSRPIKNFTSTKNIKEFNEETPLPSKKETLENKSLNNLSTTIFTDENKKIDFERKKSIFEKPEKEKYNLKTHEVGKPIYLPKQANILDSKEQITPLTTHEVGKPIHLPKQANILDSKEQITPLSTQEVVKHEKHIHPPKNPNILHSKPSSLFLKTKVITLIPLKSLTNTSIPTKNIPLFRLFIRPLKYKEIPTLHKIRDNRKEEFKQEKLECPHLSTVYDLLLVNDISHFESPHFYDKSNFLKTLNRELNNESEKNQNNELDKTLNTDLRNINPRNNKDMSHSSPTNTRNNTNTNISDTYNILNTFLSNKYTALQSSINTDTLLSLCLSLSNTKVRNNIIFKYLNTFLSSKNPYFFIILAGILENENITKNQLFNFSPPNLLYENSQKYFMDVFHTKNVFFIHFFVQKVLQLNRITGIYILTVYTLLTLNECNSVDSMDSRVGIMDRNSTRLEIDNIMYNKQSNTPSNTQSNVFSLFPFLKYFCYNFYTLKFLFHLEIFIKKSFNDINIFTVPNLNPDSHLNSIPNQNYNFDLNTLKYLYLQVCIEGNRKDIGGLYYNECKNIFTGNKLIYLDNYYKEKGWMPFFGFRSVVDRSISRIVGIEENKDEKKGKEFVNINEGLRNENLTEGLRNENVNEGSINENVTEGQLQENSNKKPNFQIINEEEIKEFDFTKEEIQENTKEVKEIKFTRKEELKQEGLQEQIQEVFHENMNQENINQENINHEKNHENTQPSLSSSFYINKQYAQSFADFFTDEHTSEEVKTMDDSNITNKYFNFEDEPSNNIQSNKQNNKQSLIQSKTENEGKSGFFSFFNVFNRKKVQKVKLTGQSDFKYDPVSKKWVFSGNVSGGVSEVDKKNSKDKKDSKDKSDSKEKSDVAKKVESKEPLPPTLQPTLQPIIPPSTTKQSSSKKMDGRISSRYVISKGKPKSEE</sequence>
<dbReference type="Proteomes" id="UP000292362">
    <property type="component" value="Unassembled WGS sequence"/>
</dbReference>
<feature type="compositionally biased region" description="Basic and acidic residues" evidence="2">
    <location>
        <begin position="1195"/>
        <end position="1208"/>
    </location>
</feature>
<feature type="coiled-coil region" evidence="1">
    <location>
        <begin position="410"/>
        <end position="438"/>
    </location>
</feature>
<feature type="region of interest" description="Disordered" evidence="2">
    <location>
        <begin position="1"/>
        <end position="131"/>
    </location>
</feature>
<feature type="compositionally biased region" description="Basic and acidic residues" evidence="2">
    <location>
        <begin position="400"/>
        <end position="410"/>
    </location>
</feature>
<feature type="coiled-coil region" evidence="1">
    <location>
        <begin position="713"/>
        <end position="740"/>
    </location>
</feature>
<evidence type="ECO:0000256" key="1">
    <source>
        <dbReference type="SAM" id="Coils"/>
    </source>
</evidence>
<feature type="compositionally biased region" description="Low complexity" evidence="2">
    <location>
        <begin position="1724"/>
        <end position="1736"/>
    </location>
</feature>
<proteinExistence type="predicted"/>
<feature type="compositionally biased region" description="Basic and acidic residues" evidence="2">
    <location>
        <begin position="43"/>
        <end position="94"/>
    </location>
</feature>
<comment type="caution">
    <text evidence="3">The sequence shown here is derived from an EMBL/GenBank/DDBJ whole genome shotgun (WGS) entry which is preliminary data.</text>
</comment>
<feature type="compositionally biased region" description="Polar residues" evidence="2">
    <location>
        <begin position="33"/>
        <end position="42"/>
    </location>
</feature>
<protein>
    <submittedName>
        <fullName evidence="3">Uncharacterized protein</fullName>
    </submittedName>
</protein>
<feature type="compositionally biased region" description="Low complexity" evidence="2">
    <location>
        <begin position="1834"/>
        <end position="1851"/>
    </location>
</feature>
<reference evidence="3 4" key="1">
    <citation type="submission" date="2017-12" db="EMBL/GenBank/DDBJ databases">
        <authorList>
            <person name="Pombert J.-F."/>
            <person name="Haag K.L."/>
            <person name="Ebert D."/>
        </authorList>
    </citation>
    <scope>NUCLEOTIDE SEQUENCE [LARGE SCALE GENOMIC DNA]</scope>
    <source>
        <strain evidence="3">FI-OER-3-3</strain>
    </source>
</reference>
<dbReference type="VEuPathDB" id="MicrosporidiaDB:CWI37_0457p0010"/>
<dbReference type="EMBL" id="PITJ01000457">
    <property type="protein sequence ID" value="TBU02549.1"/>
    <property type="molecule type" value="Genomic_DNA"/>
</dbReference>
<gene>
    <name evidence="3" type="ORF">CWI37_0457p0010</name>
</gene>
<name>A0A4Q9L4S2_9MICR</name>
<accession>A0A4Q9L4S2</accession>
<evidence type="ECO:0000313" key="4">
    <source>
        <dbReference type="Proteomes" id="UP000292362"/>
    </source>
</evidence>
<feature type="region of interest" description="Disordered" evidence="2">
    <location>
        <begin position="387"/>
        <end position="410"/>
    </location>
</feature>
<evidence type="ECO:0000313" key="3">
    <source>
        <dbReference type="EMBL" id="TBU02549.1"/>
    </source>
</evidence>
<organism evidence="3 4">
    <name type="scientific">Hamiltosporidium tvaerminnensis</name>
    <dbReference type="NCBI Taxonomy" id="1176355"/>
    <lineage>
        <taxon>Eukaryota</taxon>
        <taxon>Fungi</taxon>
        <taxon>Fungi incertae sedis</taxon>
        <taxon>Microsporidia</taxon>
        <taxon>Dubosqiidae</taxon>
        <taxon>Hamiltosporidium</taxon>
    </lineage>
</organism>
<keyword evidence="1" id="KW-0175">Coiled coil</keyword>
<feature type="region of interest" description="Disordered" evidence="2">
    <location>
        <begin position="1793"/>
        <end position="1873"/>
    </location>
</feature>
<evidence type="ECO:0000256" key="2">
    <source>
        <dbReference type="SAM" id="MobiDB-lite"/>
    </source>
</evidence>